<reference evidence="1 2" key="1">
    <citation type="submission" date="2020-07" db="EMBL/GenBank/DDBJ databases">
        <title>Huge and variable diversity of episymbiotic CPR bacteria and DPANN archaea in groundwater ecosystems.</title>
        <authorList>
            <person name="He C.Y."/>
            <person name="Keren R."/>
            <person name="Whittaker M."/>
            <person name="Farag I.F."/>
            <person name="Doudna J."/>
            <person name="Cate J.H.D."/>
            <person name="Banfield J.F."/>
        </authorList>
    </citation>
    <scope>NUCLEOTIDE SEQUENCE [LARGE SCALE GENOMIC DNA]</scope>
    <source>
        <strain evidence="1">NC_groundwater_541_Ag_S-0.1um_46_50</strain>
    </source>
</reference>
<evidence type="ECO:0000313" key="2">
    <source>
        <dbReference type="Proteomes" id="UP000595618"/>
    </source>
</evidence>
<accession>A0A7T5USE6</accession>
<proteinExistence type="predicted"/>
<dbReference type="EMBL" id="CP066690">
    <property type="protein sequence ID" value="QQG45603.1"/>
    <property type="molecule type" value="Genomic_DNA"/>
</dbReference>
<protein>
    <submittedName>
        <fullName evidence="1">Uncharacterized protein</fullName>
    </submittedName>
</protein>
<organism evidence="1 2">
    <name type="scientific">Candidatus Sungiibacteriota bacterium</name>
    <dbReference type="NCBI Taxonomy" id="2750080"/>
    <lineage>
        <taxon>Bacteria</taxon>
        <taxon>Candidatus Sungiibacteriota</taxon>
    </lineage>
</organism>
<name>A0A7T5USE6_9BACT</name>
<sequence length="156" mass="17742">MLQKNDIIIICDLRFVLSKGGRSVGRTYRGPNRELKLSKKGRRRWQPLTGGRKQVVIGRALEADVTSVLETLRVSGAIDSYLYHEPHSEKDQQGIDFTVVRGQSTIEFNVTCSYRAWRKRVVKTGCPTILYFSDEVTADQIAERILELFIPPNVCT</sequence>
<gene>
    <name evidence="1" type="ORF">HYW89_01615</name>
</gene>
<evidence type="ECO:0000313" key="1">
    <source>
        <dbReference type="EMBL" id="QQG45603.1"/>
    </source>
</evidence>
<dbReference type="AlphaFoldDB" id="A0A7T5USE6"/>
<dbReference type="Proteomes" id="UP000595618">
    <property type="component" value="Chromosome"/>
</dbReference>